<sequence>MGRRSALRLMNTQFRDRRYLPVANDVSVNYDEWDQHAQWWESEAPRVREMLDASPETLERARSMFGRIGSSTVGAALQEVLQARAEAGHTLGRYCEEVAGHINRSVATYRDAEERNQRTLST</sequence>
<dbReference type="EMBL" id="LKTM01000377">
    <property type="protein sequence ID" value="KQH75401.1"/>
    <property type="molecule type" value="Genomic_DNA"/>
</dbReference>
<protein>
    <submittedName>
        <fullName evidence="1">Uncharacterized protein</fullName>
    </submittedName>
</protein>
<organism evidence="1 2">
    <name type="scientific">Mycobacterium gordonae</name>
    <dbReference type="NCBI Taxonomy" id="1778"/>
    <lineage>
        <taxon>Bacteria</taxon>
        <taxon>Bacillati</taxon>
        <taxon>Actinomycetota</taxon>
        <taxon>Actinomycetes</taxon>
        <taxon>Mycobacteriales</taxon>
        <taxon>Mycobacteriaceae</taxon>
        <taxon>Mycobacterium</taxon>
    </lineage>
</organism>
<dbReference type="AlphaFoldDB" id="A0A0Q2LGC5"/>
<accession>A0A0Q2LGC5</accession>
<comment type="caution">
    <text evidence="1">The sequence shown here is derived from an EMBL/GenBank/DDBJ whole genome shotgun (WGS) entry which is preliminary data.</text>
</comment>
<evidence type="ECO:0000313" key="1">
    <source>
        <dbReference type="EMBL" id="KQH75401.1"/>
    </source>
</evidence>
<name>A0A0Q2LGC5_MYCGO</name>
<evidence type="ECO:0000313" key="2">
    <source>
        <dbReference type="Proteomes" id="UP000051677"/>
    </source>
</evidence>
<gene>
    <name evidence="1" type="ORF">AO501_23170</name>
</gene>
<proteinExistence type="predicted"/>
<dbReference type="Proteomes" id="UP000051677">
    <property type="component" value="Unassembled WGS sequence"/>
</dbReference>
<reference evidence="1 2" key="1">
    <citation type="submission" date="2015-10" db="EMBL/GenBank/DDBJ databases">
        <title>Mycobacterium gordonae draft genome assembly.</title>
        <authorList>
            <person name="Ustinova V."/>
            <person name="Smirnova T."/>
            <person name="Blagodatskikh K."/>
            <person name="Varlamov D."/>
            <person name="Larionova E."/>
            <person name="Chernousova L."/>
        </authorList>
    </citation>
    <scope>NUCLEOTIDE SEQUENCE [LARGE SCALE GENOMIC DNA]</scope>
    <source>
        <strain evidence="1 2">CTRI 14-8773</strain>
    </source>
</reference>
<dbReference type="STRING" id="1778.A9W97_17750"/>